<name>A0A2M6WUE3_9BACT</name>
<comment type="caution">
    <text evidence="1">The sequence shown here is derived from an EMBL/GenBank/DDBJ whole genome shotgun (WGS) entry which is preliminary data.</text>
</comment>
<dbReference type="AlphaFoldDB" id="A0A2M6WUE3"/>
<dbReference type="Proteomes" id="UP000228533">
    <property type="component" value="Unassembled WGS sequence"/>
</dbReference>
<protein>
    <submittedName>
        <fullName evidence="1">Uncharacterized protein</fullName>
    </submittedName>
</protein>
<evidence type="ECO:0000313" key="1">
    <source>
        <dbReference type="EMBL" id="PIT96407.1"/>
    </source>
</evidence>
<organism evidence="1 2">
    <name type="scientific">Candidatus Falkowbacteria bacterium CG10_big_fil_rev_8_21_14_0_10_37_14</name>
    <dbReference type="NCBI Taxonomy" id="1974561"/>
    <lineage>
        <taxon>Bacteria</taxon>
        <taxon>Candidatus Falkowiibacteriota</taxon>
    </lineage>
</organism>
<evidence type="ECO:0000313" key="2">
    <source>
        <dbReference type="Proteomes" id="UP000228533"/>
    </source>
</evidence>
<sequence length="151" mass="17607">MIQGKVLTKEFLKLLQVNNSKALAAAATEFTNEVQNWSEANNHAIKQLICEQKDCSDKNQLYLVVRIKYEIFKTNYKIKEQPSRQQRLKIFSLTRSVVLAAQGAQELTDIIKAWEKNFNVKINKKSVIRSFACGKHYKLINFTAFVIYRYR</sequence>
<gene>
    <name evidence="1" type="ORF">COT94_00390</name>
</gene>
<proteinExistence type="predicted"/>
<reference evidence="2" key="1">
    <citation type="submission" date="2017-09" db="EMBL/GenBank/DDBJ databases">
        <title>Depth-based differentiation of microbial function through sediment-hosted aquifers and enrichment of novel symbionts in the deep terrestrial subsurface.</title>
        <authorList>
            <person name="Probst A.J."/>
            <person name="Ladd B."/>
            <person name="Jarett J.K."/>
            <person name="Geller-Mcgrath D.E."/>
            <person name="Sieber C.M.K."/>
            <person name="Emerson J.B."/>
            <person name="Anantharaman K."/>
            <person name="Thomas B.C."/>
            <person name="Malmstrom R."/>
            <person name="Stieglmeier M."/>
            <person name="Klingl A."/>
            <person name="Woyke T."/>
            <person name="Ryan C.M."/>
            <person name="Banfield J.F."/>
        </authorList>
    </citation>
    <scope>NUCLEOTIDE SEQUENCE [LARGE SCALE GENOMIC DNA]</scope>
</reference>
<dbReference type="EMBL" id="PFAM01000004">
    <property type="protein sequence ID" value="PIT96407.1"/>
    <property type="molecule type" value="Genomic_DNA"/>
</dbReference>
<accession>A0A2M6WUE3</accession>